<dbReference type="PANTHER" id="PTHR15362">
    <property type="entry name" value="PHOSPHATIDYLINOSITOL SYNTHASE"/>
    <property type="match status" value="1"/>
</dbReference>
<comment type="catalytic activity">
    <reaction evidence="21">
        <text>1-(1Z-octadecenyl)-2-(5Z,8Z,11Z,14Z- eicosatetraenoyl)-sn-glycero-3-phosphoethanolamine + L-serine = 1-(1Z-octadecenyl)-2-(5Z,8Z,11Z,14Z-eicosatetraenoyl)-sn-glycero-3-phospho-L-serine + ethanolamine</text>
        <dbReference type="Rhea" id="RHEA:41604"/>
        <dbReference type="ChEBI" id="CHEBI:33384"/>
        <dbReference type="ChEBI" id="CHEBI:57603"/>
        <dbReference type="ChEBI" id="CHEBI:78342"/>
        <dbReference type="ChEBI" id="CHEBI:78343"/>
    </reaction>
    <physiologicalReaction direction="left-to-right" evidence="21">
        <dbReference type="Rhea" id="RHEA:41605"/>
    </physiologicalReaction>
</comment>
<keyword evidence="8 22" id="KW-0256">Endoplasmic reticulum</keyword>
<evidence type="ECO:0000256" key="16">
    <source>
        <dbReference type="ARBA" id="ARBA00035875"/>
    </source>
</evidence>
<dbReference type="AlphaFoldDB" id="A0A074ZKJ5"/>
<gene>
    <name evidence="24" type="ORF">T265_08342</name>
</gene>
<dbReference type="PANTHER" id="PTHR15362:SF7">
    <property type="entry name" value="PHOSPHATIDYLSERINE SYNTHASE 2"/>
    <property type="match status" value="1"/>
</dbReference>
<protein>
    <recommendedName>
        <fullName evidence="22">Phosphatidylserine synthase</fullName>
        <ecNumber evidence="22">2.7.8.29</ecNumber>
    </recommendedName>
    <alternativeName>
        <fullName evidence="22">Serine-exchange enzyme</fullName>
    </alternativeName>
</protein>
<comment type="catalytic activity">
    <reaction evidence="16">
        <text>1-(1Z-octadecenyl)-2-(9Z-octadecenoyl)-sn-glycero-3-phosphoethanolamine + L-serine = 1-(1Z-octadecenyl)-2-(9Z-octadecenoyl)-sn-glycero-3-phospho-L-serine + ethanolamine</text>
        <dbReference type="Rhea" id="RHEA:41600"/>
        <dbReference type="ChEBI" id="CHEBI:33384"/>
        <dbReference type="ChEBI" id="CHEBI:57603"/>
        <dbReference type="ChEBI" id="CHEBI:78340"/>
        <dbReference type="ChEBI" id="CHEBI:78341"/>
    </reaction>
    <physiologicalReaction direction="left-to-right" evidence="16">
        <dbReference type="Rhea" id="RHEA:41601"/>
    </physiologicalReaction>
</comment>
<evidence type="ECO:0000256" key="11">
    <source>
        <dbReference type="ARBA" id="ARBA00023136"/>
    </source>
</evidence>
<dbReference type="RefSeq" id="XP_009172374.1">
    <property type="nucleotide sequence ID" value="XM_009174110.1"/>
</dbReference>
<dbReference type="UniPathway" id="UPA00948"/>
<keyword evidence="25" id="KW-1185">Reference proteome</keyword>
<reference evidence="24 25" key="1">
    <citation type="submission" date="2013-11" db="EMBL/GenBank/DDBJ databases">
        <title>Opisthorchis viverrini - life in the bile duct.</title>
        <authorList>
            <person name="Young N.D."/>
            <person name="Nagarajan N."/>
            <person name="Lin S.J."/>
            <person name="Korhonen P.K."/>
            <person name="Jex A.R."/>
            <person name="Hall R.S."/>
            <person name="Safavi-Hemami H."/>
            <person name="Kaewkong W."/>
            <person name="Bertrand D."/>
            <person name="Gao S."/>
            <person name="Seet Q."/>
            <person name="Wongkham S."/>
            <person name="Teh B.T."/>
            <person name="Wongkham C."/>
            <person name="Intapan P.M."/>
            <person name="Maleewong W."/>
            <person name="Yang X."/>
            <person name="Hu M."/>
            <person name="Wang Z."/>
            <person name="Hofmann A."/>
            <person name="Sternberg P.W."/>
            <person name="Tan P."/>
            <person name="Wang J."/>
            <person name="Gasser R.B."/>
        </authorList>
    </citation>
    <scope>NUCLEOTIDE SEQUENCE [LARGE SCALE GENOMIC DNA]</scope>
</reference>
<feature type="region of interest" description="Disordered" evidence="23">
    <location>
        <begin position="242"/>
        <end position="264"/>
    </location>
</feature>
<comment type="pathway">
    <text evidence="2 22">Phospholipid metabolism; phosphatidylserine biosynthesis.</text>
</comment>
<comment type="catalytic activity">
    <reaction evidence="17">
        <text>1-octadecanoyl-2-(5Z,8Z,11Z,14Z)-eicosatetraenoyl-sn-glycero-3-phosphoethanolamine + L-serine = 1-octadecanoyl-2-(5Z,8Z,11Z,14Z)-eicosatetraenoyl-sn-glycero-3-phosphoserine + ethanolamine</text>
        <dbReference type="Rhea" id="RHEA:41500"/>
        <dbReference type="ChEBI" id="CHEBI:33384"/>
        <dbReference type="ChEBI" id="CHEBI:57603"/>
        <dbReference type="ChEBI" id="CHEBI:78268"/>
        <dbReference type="ChEBI" id="CHEBI:78269"/>
    </reaction>
    <physiologicalReaction direction="left-to-right" evidence="17">
        <dbReference type="Rhea" id="RHEA:41501"/>
    </physiologicalReaction>
</comment>
<dbReference type="STRING" id="6198.A0A074ZKJ5"/>
<keyword evidence="11 22" id="KW-0472">Membrane</keyword>
<accession>A0A074ZKJ5</accession>
<dbReference type="CTD" id="20322521"/>
<keyword evidence="9 22" id="KW-1133">Transmembrane helix</keyword>
<dbReference type="GO" id="GO:0005789">
    <property type="term" value="C:endoplasmic reticulum membrane"/>
    <property type="evidence" value="ECO:0007669"/>
    <property type="project" value="UniProtKB-SubCell"/>
</dbReference>
<dbReference type="EC" id="2.7.8.29" evidence="22"/>
<name>A0A074ZKJ5_OPIVI</name>
<comment type="catalytic activity">
    <reaction evidence="22">
        <text>a 1,2-diacyl-sn-glycero-3-phosphoethanolamine + L-serine = a 1,2-diacyl-sn-glycero-3-phospho-L-serine + ethanolamine</text>
        <dbReference type="Rhea" id="RHEA:27606"/>
        <dbReference type="ChEBI" id="CHEBI:33384"/>
        <dbReference type="ChEBI" id="CHEBI:57262"/>
        <dbReference type="ChEBI" id="CHEBI:57603"/>
        <dbReference type="ChEBI" id="CHEBI:64612"/>
        <dbReference type="EC" id="2.7.8.29"/>
    </reaction>
</comment>
<keyword evidence="7 22" id="KW-0812">Transmembrane</keyword>
<evidence type="ECO:0000256" key="5">
    <source>
        <dbReference type="ARBA" id="ARBA00022516"/>
    </source>
</evidence>
<keyword evidence="6 22" id="KW-0808">Transferase</keyword>
<evidence type="ECO:0000256" key="22">
    <source>
        <dbReference type="RuleBase" id="RU368094"/>
    </source>
</evidence>
<evidence type="ECO:0000256" key="7">
    <source>
        <dbReference type="ARBA" id="ARBA00022692"/>
    </source>
</evidence>
<dbReference type="Proteomes" id="UP000054324">
    <property type="component" value="Unassembled WGS sequence"/>
</dbReference>
<evidence type="ECO:0000256" key="1">
    <source>
        <dbReference type="ARBA" id="ARBA00004477"/>
    </source>
</evidence>
<evidence type="ECO:0000256" key="2">
    <source>
        <dbReference type="ARBA" id="ARBA00004916"/>
    </source>
</evidence>
<feature type="transmembrane region" description="Helical" evidence="22">
    <location>
        <begin position="12"/>
        <end position="29"/>
    </location>
</feature>
<evidence type="ECO:0000256" key="3">
    <source>
        <dbReference type="ARBA" id="ARBA00005189"/>
    </source>
</evidence>
<evidence type="ECO:0000256" key="17">
    <source>
        <dbReference type="ARBA" id="ARBA00035955"/>
    </source>
</evidence>
<evidence type="ECO:0000313" key="24">
    <source>
        <dbReference type="EMBL" id="KER23880.1"/>
    </source>
</evidence>
<comment type="pathway">
    <text evidence="3">Lipid metabolism.</text>
</comment>
<comment type="catalytic activity">
    <reaction evidence="18">
        <text>1-octadecanoyl-2-(4Z,7Z,10Z,13Z,16Z,19Z-docosahexaenoyl)-sn-glycero-3-phosphoethanolamine + L-serine = 1-octadecanoyl-2-(4Z,7Z,10Z,13Z,16Z,19Z-docosahexaenoyl)-sn-glycero-3-phosphoserine + ethanolamine</text>
        <dbReference type="Rhea" id="RHEA:41492"/>
        <dbReference type="ChEBI" id="CHEBI:33384"/>
        <dbReference type="ChEBI" id="CHEBI:57603"/>
        <dbReference type="ChEBI" id="CHEBI:78265"/>
        <dbReference type="ChEBI" id="CHEBI:78266"/>
    </reaction>
    <physiologicalReaction direction="left-to-right" evidence="18">
        <dbReference type="Rhea" id="RHEA:41493"/>
    </physiologicalReaction>
</comment>
<evidence type="ECO:0000256" key="9">
    <source>
        <dbReference type="ARBA" id="ARBA00022989"/>
    </source>
</evidence>
<comment type="similarity">
    <text evidence="4 22">Belongs to the phosphatidyl serine synthase family.</text>
</comment>
<evidence type="ECO:0000256" key="4">
    <source>
        <dbReference type="ARBA" id="ARBA00008671"/>
    </source>
</evidence>
<dbReference type="GeneID" id="20322521"/>
<evidence type="ECO:0000256" key="19">
    <source>
        <dbReference type="ARBA" id="ARBA00036623"/>
    </source>
</evidence>
<comment type="catalytic activity">
    <reaction evidence="14">
        <text>1-hexadecanoyl-2-(9Z-octadecenoyl)-sn-glycero-3-phosphoethanolamine + L-serine = 1-hexadecanoyl-2-(9Z-octadecenoyl)-sn-glycero-3-phospho-L-serine + ethanolamine</text>
        <dbReference type="Rhea" id="RHEA:41484"/>
        <dbReference type="ChEBI" id="CHEBI:33384"/>
        <dbReference type="ChEBI" id="CHEBI:57603"/>
        <dbReference type="ChEBI" id="CHEBI:73007"/>
        <dbReference type="ChEBI" id="CHEBI:75029"/>
    </reaction>
    <physiologicalReaction direction="left-to-right" evidence="14">
        <dbReference type="Rhea" id="RHEA:41485"/>
    </physiologicalReaction>
</comment>
<evidence type="ECO:0000256" key="13">
    <source>
        <dbReference type="ARBA" id="ARBA00023264"/>
    </source>
</evidence>
<evidence type="ECO:0000256" key="10">
    <source>
        <dbReference type="ARBA" id="ARBA00023098"/>
    </source>
</evidence>
<comment type="function">
    <text evidence="22">Catalyzes a base-exchange reaction in which the polar head group of phosphatidylethanolamine (PE) is replaced by L-serine.</text>
</comment>
<evidence type="ECO:0000256" key="23">
    <source>
        <dbReference type="SAM" id="MobiDB-lite"/>
    </source>
</evidence>
<comment type="catalytic activity">
    <reaction evidence="19">
        <text>1-(1Z-octadecenyl)-2-(4Z,7Z,10Z,13Z,16Z,19Z-docosahexaenoyl)-sn-glycero-3-phosphoethanolamine + L-serine = 1-(1Z-octadecenyl)-2-(4Z,7Z,10Z,13Z,16Z,19Z-docosahexaenoyl)-sn-glycero-3-phospho-L-serine + ethanolamine</text>
        <dbReference type="Rhea" id="RHEA:41496"/>
        <dbReference type="ChEBI" id="CHEBI:33384"/>
        <dbReference type="ChEBI" id="CHEBI:57603"/>
        <dbReference type="ChEBI" id="CHEBI:78263"/>
        <dbReference type="ChEBI" id="CHEBI:78264"/>
    </reaction>
    <physiologicalReaction direction="left-to-right" evidence="19">
        <dbReference type="Rhea" id="RHEA:41497"/>
    </physiologicalReaction>
</comment>
<evidence type="ECO:0000256" key="8">
    <source>
        <dbReference type="ARBA" id="ARBA00022824"/>
    </source>
</evidence>
<dbReference type="KEGG" id="ovi:T265_08342"/>
<comment type="catalytic activity">
    <reaction evidence="20">
        <text>1-octadecanoyl-2-(9Z-octadecenoyl)-sn-glycero-3-phosphoethanolamine + L-serine = 1-octadecanoyl-2-(9Z-octadecenoyl)-sn-glycero-3-phospho-L-serine + ethanolamine</text>
        <dbReference type="Rhea" id="RHEA:40795"/>
        <dbReference type="ChEBI" id="CHEBI:33384"/>
        <dbReference type="ChEBI" id="CHEBI:57603"/>
        <dbReference type="ChEBI" id="CHEBI:75038"/>
        <dbReference type="ChEBI" id="CHEBI:78260"/>
    </reaction>
    <physiologicalReaction direction="left-to-right" evidence="20">
        <dbReference type="Rhea" id="RHEA:40796"/>
    </physiologicalReaction>
</comment>
<evidence type="ECO:0000256" key="18">
    <source>
        <dbReference type="ARBA" id="ARBA00036428"/>
    </source>
</evidence>
<keyword evidence="5 22" id="KW-0444">Lipid biosynthesis</keyword>
<keyword evidence="13 22" id="KW-1208">Phospholipid metabolism</keyword>
<evidence type="ECO:0000256" key="20">
    <source>
        <dbReference type="ARBA" id="ARBA00036644"/>
    </source>
</evidence>
<keyword evidence="10 22" id="KW-0443">Lipid metabolism</keyword>
<keyword evidence="12 22" id="KW-0594">Phospholipid biosynthesis</keyword>
<comment type="subcellular location">
    <subcellularLocation>
        <location evidence="1 22">Endoplasmic reticulum membrane</location>
        <topology evidence="1 22">Multi-pass membrane protein</topology>
    </subcellularLocation>
</comment>
<sequence>MPYFAPYVHTFFRGLTAMILVFVLFGVVHTPDGPFRRPHPAFWRLVLCLSILYELILVFLLFQNVDDARQWLRYLDPNLGKPLSEQDYGGNCIIYDRAYPEDPWHNIREKMDVFVLVHFFGWWLKTLIVRDYWLCNVLSFAFELMEYTLEHQLPNFSECWWDHWIMDFLGCNMMGIWLGMKTLNYLSIKPYHWRGMWKISGYNNLSAVTPFRIIAAVPPEGTGRADILPSCSSLDRSRRDAEVDSEPQTFQPGQPGSIPAPVLPSGGVVARHRKGVTAERFFTTHVYLSPPVRFLFELRNNSKLVWKRTLNRISGTWSNDLRVIHILEVFINRRDDATRRKHEGWDSASLPKSCRVRTTDFPWLEREFTDRGSNPASASRLPLSRIGQPGSIPALVLPSGGMAVRHRKGATAERFSICHLLTRNCVNASNIATDAVLQQFVQDEHQPLGFFSSKLSPTESRRSTFGRKLFTTYSSIGLVKPISQRFTWPNRYAVAPFRCLTAMPPEGSTRAGMLPGCPSLDREGREAEVGPEPRNFRSVDSRSYQLGHLAEYEQRHPFMGENVSQTSTFRGHPPYTLIRQYLSHPRSSQVQITCYFINIYFSFLLITSKKRHSCFILVLLD</sequence>
<proteinExistence type="inferred from homology"/>
<dbReference type="OrthoDB" id="10265393at2759"/>
<comment type="caution">
    <text evidence="22">Lacks conserved residue(s) required for the propagation of feature annotation.</text>
</comment>
<evidence type="ECO:0000256" key="15">
    <source>
        <dbReference type="ARBA" id="ARBA00035833"/>
    </source>
</evidence>
<evidence type="ECO:0000313" key="25">
    <source>
        <dbReference type="Proteomes" id="UP000054324"/>
    </source>
</evidence>
<evidence type="ECO:0000256" key="12">
    <source>
        <dbReference type="ARBA" id="ARBA00023209"/>
    </source>
</evidence>
<comment type="catalytic activity">
    <reaction evidence="15">
        <text>1-hexadecanoyl-2-(4Z,7Z,10Z,13Z,16Z,19Z-docosahexaenoyl)-sn-glycero-3-phosphoethanolamine + L-serine = 1-hexadecanoyl-2-(4Z,7Z,10Z,13Z,16Z,19Z-docosahexaenoyl)-sn-glycero-3-phosphoserine + ethanolamine</text>
        <dbReference type="Rhea" id="RHEA:41488"/>
        <dbReference type="ChEBI" id="CHEBI:33384"/>
        <dbReference type="ChEBI" id="CHEBI:57603"/>
        <dbReference type="ChEBI" id="CHEBI:78261"/>
        <dbReference type="ChEBI" id="CHEBI:78262"/>
    </reaction>
    <physiologicalReaction direction="left-to-right" evidence="15">
        <dbReference type="Rhea" id="RHEA:41489"/>
    </physiologicalReaction>
</comment>
<dbReference type="EMBL" id="KL596831">
    <property type="protein sequence ID" value="KER23880.1"/>
    <property type="molecule type" value="Genomic_DNA"/>
</dbReference>
<evidence type="ECO:0000256" key="14">
    <source>
        <dbReference type="ARBA" id="ARBA00035767"/>
    </source>
</evidence>
<dbReference type="GO" id="GO:0006659">
    <property type="term" value="P:phosphatidylserine biosynthetic process"/>
    <property type="evidence" value="ECO:0007669"/>
    <property type="project" value="UniProtKB-UniRule"/>
</dbReference>
<evidence type="ECO:0000256" key="6">
    <source>
        <dbReference type="ARBA" id="ARBA00022679"/>
    </source>
</evidence>
<dbReference type="GO" id="GO:0106245">
    <property type="term" value="F:L-serine-phosphatidylethanolamine phosphatidyltransferase activity"/>
    <property type="evidence" value="ECO:0007669"/>
    <property type="project" value="UniProtKB-UniRule"/>
</dbReference>
<organism evidence="24 25">
    <name type="scientific">Opisthorchis viverrini</name>
    <name type="common">Southeast Asian liver fluke</name>
    <dbReference type="NCBI Taxonomy" id="6198"/>
    <lineage>
        <taxon>Eukaryota</taxon>
        <taxon>Metazoa</taxon>
        <taxon>Spiralia</taxon>
        <taxon>Lophotrochozoa</taxon>
        <taxon>Platyhelminthes</taxon>
        <taxon>Trematoda</taxon>
        <taxon>Digenea</taxon>
        <taxon>Opisthorchiida</taxon>
        <taxon>Opisthorchiata</taxon>
        <taxon>Opisthorchiidae</taxon>
        <taxon>Opisthorchis</taxon>
    </lineage>
</organism>
<dbReference type="Pfam" id="PF03034">
    <property type="entry name" value="PSS"/>
    <property type="match status" value="1"/>
</dbReference>
<dbReference type="InterPro" id="IPR004277">
    <property type="entry name" value="PSS"/>
</dbReference>
<evidence type="ECO:0000256" key="21">
    <source>
        <dbReference type="ARBA" id="ARBA00036733"/>
    </source>
</evidence>
<feature type="transmembrane region" description="Helical" evidence="22">
    <location>
        <begin position="41"/>
        <end position="62"/>
    </location>
</feature>